<dbReference type="EMBL" id="FNIZ01000004">
    <property type="protein sequence ID" value="SDO30644.1"/>
    <property type="molecule type" value="Genomic_DNA"/>
</dbReference>
<dbReference type="CDD" id="cd13440">
    <property type="entry name" value="CamS_repeat_2"/>
    <property type="match status" value="1"/>
</dbReference>
<dbReference type="Gene3D" id="3.10.570.10">
    <property type="entry name" value="sex pheromone staph- cam373 precursor domain"/>
    <property type="match status" value="1"/>
</dbReference>
<keyword evidence="2" id="KW-1185">Reference proteome</keyword>
<evidence type="ECO:0000313" key="2">
    <source>
        <dbReference type="Proteomes" id="UP000198860"/>
    </source>
</evidence>
<dbReference type="InterPro" id="IPR011426">
    <property type="entry name" value="CamS"/>
</dbReference>
<dbReference type="PROSITE" id="PS51257">
    <property type="entry name" value="PROKAR_LIPOPROTEIN"/>
    <property type="match status" value="1"/>
</dbReference>
<dbReference type="Proteomes" id="UP000198860">
    <property type="component" value="Unassembled WGS sequence"/>
</dbReference>
<dbReference type="CDD" id="cd13441">
    <property type="entry name" value="CamS_repeat_1"/>
    <property type="match status" value="1"/>
</dbReference>
<evidence type="ECO:0000313" key="1">
    <source>
        <dbReference type="EMBL" id="SDO30644.1"/>
    </source>
</evidence>
<dbReference type="STRING" id="240303.SAMN05421677_10477"/>
<sequence>MNKDAPAGLIKGVESMRKMHALLLSSLLVVSACTPVFDNREEVIQETKDEKNNQSAIIPNYNMSEKDYRMILTESSPKVSTARAVTTNQMGNRMDIDEFESGLRRHSKEYFDPDKYFFQPGQYFEGDTLLQWLGRESSGNEDGLNPELNEDEATEEEFRESPRYISNIIEQNYLVRQDENKVELSGVTIGISLRTVYNFTAEGQSLSVDHSTEELLQKGKEYAGEILKRIREREELNNVPVVFALYEEEEASSKVPGKFLSKTYVKGSDLTINGWDNIDEKHVLFPSNEGEEDHFDDSQIFTDFRKEVSDYFPNFVGMIANGFYVNNELREVSIEIPIQFQSESEVVGFTQYVYSLVNEMFADHYNVQVNIHSMDEPESLIVKKAGEQEPFVHVYE</sequence>
<dbReference type="AlphaFoldDB" id="A0A1H0IGU1"/>
<accession>A0A1H0IGU1</accession>
<dbReference type="Pfam" id="PF07537">
    <property type="entry name" value="CamS"/>
    <property type="match status" value="1"/>
</dbReference>
<organism evidence="1 2">
    <name type="scientific">Halobacillus aidingensis</name>
    <dbReference type="NCBI Taxonomy" id="240303"/>
    <lineage>
        <taxon>Bacteria</taxon>
        <taxon>Bacillati</taxon>
        <taxon>Bacillota</taxon>
        <taxon>Bacilli</taxon>
        <taxon>Bacillales</taxon>
        <taxon>Bacillaceae</taxon>
        <taxon>Halobacillus</taxon>
    </lineage>
</organism>
<protein>
    <submittedName>
        <fullName evidence="1">Protein involved in sex pheromone biosynthesis</fullName>
    </submittedName>
</protein>
<proteinExistence type="predicted"/>
<reference evidence="2" key="1">
    <citation type="submission" date="2016-10" db="EMBL/GenBank/DDBJ databases">
        <authorList>
            <person name="Varghese N."/>
            <person name="Submissions S."/>
        </authorList>
    </citation>
    <scope>NUCLEOTIDE SEQUENCE [LARGE SCALE GENOMIC DNA]</scope>
    <source>
        <strain evidence="2">CGMCC 1.3703</strain>
    </source>
</reference>
<gene>
    <name evidence="1" type="ORF">SAMN05421677_10477</name>
</gene>
<name>A0A1H0IGU1_HALAD</name>
<dbReference type="PIRSF" id="PIRSF012509">
    <property type="entry name" value="CamS"/>
    <property type="match status" value="1"/>
</dbReference>